<feature type="compositionally biased region" description="Acidic residues" evidence="1">
    <location>
        <begin position="80"/>
        <end position="101"/>
    </location>
</feature>
<evidence type="ECO:0000256" key="1">
    <source>
        <dbReference type="SAM" id="MobiDB-lite"/>
    </source>
</evidence>
<dbReference type="Proteomes" id="UP000800200">
    <property type="component" value="Unassembled WGS sequence"/>
</dbReference>
<name>A0A6A6DQP5_9PEZI</name>
<reference evidence="2" key="1">
    <citation type="journal article" date="2020" name="Stud. Mycol.">
        <title>101 Dothideomycetes genomes: a test case for predicting lifestyles and emergence of pathogens.</title>
        <authorList>
            <person name="Haridas S."/>
            <person name="Albert R."/>
            <person name="Binder M."/>
            <person name="Bloem J."/>
            <person name="Labutti K."/>
            <person name="Salamov A."/>
            <person name="Andreopoulos B."/>
            <person name="Baker S."/>
            <person name="Barry K."/>
            <person name="Bills G."/>
            <person name="Bluhm B."/>
            <person name="Cannon C."/>
            <person name="Castanera R."/>
            <person name="Culley D."/>
            <person name="Daum C."/>
            <person name="Ezra D."/>
            <person name="Gonzalez J."/>
            <person name="Henrissat B."/>
            <person name="Kuo A."/>
            <person name="Liang C."/>
            <person name="Lipzen A."/>
            <person name="Lutzoni F."/>
            <person name="Magnuson J."/>
            <person name="Mondo S."/>
            <person name="Nolan M."/>
            <person name="Ohm R."/>
            <person name="Pangilinan J."/>
            <person name="Park H.-J."/>
            <person name="Ramirez L."/>
            <person name="Alfaro M."/>
            <person name="Sun H."/>
            <person name="Tritt A."/>
            <person name="Yoshinaga Y."/>
            <person name="Zwiers L.-H."/>
            <person name="Turgeon B."/>
            <person name="Goodwin S."/>
            <person name="Spatafora J."/>
            <person name="Crous P."/>
            <person name="Grigoriev I."/>
        </authorList>
    </citation>
    <scope>NUCLEOTIDE SEQUENCE</scope>
    <source>
        <strain evidence="2">CBS 207.26</strain>
    </source>
</reference>
<proteinExistence type="predicted"/>
<dbReference type="AlphaFoldDB" id="A0A6A6DQP5"/>
<dbReference type="EMBL" id="ML994653">
    <property type="protein sequence ID" value="KAF2181323.1"/>
    <property type="molecule type" value="Genomic_DNA"/>
</dbReference>
<organism evidence="2 3">
    <name type="scientific">Zopfia rhizophila CBS 207.26</name>
    <dbReference type="NCBI Taxonomy" id="1314779"/>
    <lineage>
        <taxon>Eukaryota</taxon>
        <taxon>Fungi</taxon>
        <taxon>Dikarya</taxon>
        <taxon>Ascomycota</taxon>
        <taxon>Pezizomycotina</taxon>
        <taxon>Dothideomycetes</taxon>
        <taxon>Dothideomycetes incertae sedis</taxon>
        <taxon>Zopfiaceae</taxon>
        <taxon>Zopfia</taxon>
    </lineage>
</organism>
<gene>
    <name evidence="2" type="ORF">K469DRAFT_713741</name>
</gene>
<feature type="compositionally biased region" description="Polar residues" evidence="1">
    <location>
        <begin position="29"/>
        <end position="42"/>
    </location>
</feature>
<sequence>MTPPAAKIKPSSQAARCSARTPAARKRASTASEAFQSSQLSRSSKRIRKPSLKVTESLQQPPPGAKPLRSIQRTHKEVIAESDSDVSGENEAEEDGWEDINDIIPPPLQYMSVWRIVIGKDTLPGVKSRVYEEGAISIRQLKA</sequence>
<protein>
    <submittedName>
        <fullName evidence="2">Uncharacterized protein</fullName>
    </submittedName>
</protein>
<evidence type="ECO:0000313" key="2">
    <source>
        <dbReference type="EMBL" id="KAF2181323.1"/>
    </source>
</evidence>
<evidence type="ECO:0000313" key="3">
    <source>
        <dbReference type="Proteomes" id="UP000800200"/>
    </source>
</evidence>
<feature type="region of interest" description="Disordered" evidence="1">
    <location>
        <begin position="1"/>
        <end position="101"/>
    </location>
</feature>
<accession>A0A6A6DQP5</accession>
<keyword evidence="3" id="KW-1185">Reference proteome</keyword>